<evidence type="ECO:0000256" key="1">
    <source>
        <dbReference type="ARBA" id="ARBA00011198"/>
    </source>
</evidence>
<dbReference type="Pfam" id="PF04101">
    <property type="entry name" value="Glyco_tran_28_C"/>
    <property type="match status" value="1"/>
</dbReference>
<dbReference type="EC" id="2.4.1.141" evidence="2 7"/>
<proteinExistence type="inferred from homology"/>
<comment type="subcellular location">
    <subcellularLocation>
        <location evidence="7">Endoplasmic reticulum</location>
    </subcellularLocation>
</comment>
<evidence type="ECO:0000259" key="8">
    <source>
        <dbReference type="SMART" id="SM00829"/>
    </source>
</evidence>
<evidence type="ECO:0000256" key="3">
    <source>
        <dbReference type="ARBA" id="ARBA00017468"/>
    </source>
</evidence>
<evidence type="ECO:0000256" key="4">
    <source>
        <dbReference type="ARBA" id="ARBA00024804"/>
    </source>
</evidence>
<feature type="domain" description="Enoyl reductase (ER)" evidence="8">
    <location>
        <begin position="23"/>
        <end position="342"/>
    </location>
</feature>
<sequence>MSSPDVQKAWLVVRQGRPERALKLDINWPVPKRLRPGEVLVRTQAAALNPVGWKLMKLLPSFLARRPHIAEHDFAGVIVDSNRTDFKDGDEVFGWVPAMLSIKTGQGALTQFIRVPADHIVSRPPNITPIQAAGLSLAGMTAYQALFNVAKLEADQTIFISGGSTAVGAFAIQLAKAAGARVTATASGKNEGFVRDHGADNFIDYTQVDLPKYLAQHPPDPKYNVIFDAVGSVDPGLYTSSEAYLAPGGVFITTDPSPQKASISQIWMLLKTITAAITPRWLGGIKREYRVISVKNDLKDLQAFQKFVADGSVKPIVDSVFDQSRLNWSFHGTIRTLYHSERDQPWTPLSQMHAFITIGSTEFDALIAETLSPRTLKALKAKGYETLTVQCGNSTFEKAALVAKGETATFSLEGLAIELWKFKPSLRDEYEKADLIVSHAGSGTIIEILRLPKPLIVVPNSKLLHNHQEEVAQALDARGHLKSSTIENLAKTITQFDPNTIVPFPTFDGNKFRQLLDEEMGFV</sequence>
<dbReference type="InterPro" id="IPR050700">
    <property type="entry name" value="YIM1/Zinc_Alcohol_DH_Fams"/>
</dbReference>
<dbReference type="EMBL" id="JABXXO010000005">
    <property type="protein sequence ID" value="KAF7777812.1"/>
    <property type="molecule type" value="Genomic_DNA"/>
</dbReference>
<comment type="caution">
    <text evidence="9">The sequence shown here is derived from an EMBL/GenBank/DDBJ whole genome shotgun (WGS) entry which is preliminary data.</text>
</comment>
<dbReference type="InterPro" id="IPR007235">
    <property type="entry name" value="Glyco_trans_28_C"/>
</dbReference>
<organism evidence="9 10">
    <name type="scientific">Agaricus bisporus var. burnettii</name>
    <dbReference type="NCBI Taxonomy" id="192524"/>
    <lineage>
        <taxon>Eukaryota</taxon>
        <taxon>Fungi</taxon>
        <taxon>Dikarya</taxon>
        <taxon>Basidiomycota</taxon>
        <taxon>Agaricomycotina</taxon>
        <taxon>Agaricomycetes</taxon>
        <taxon>Agaricomycetidae</taxon>
        <taxon>Agaricales</taxon>
        <taxon>Agaricineae</taxon>
        <taxon>Agaricaceae</taxon>
        <taxon>Agaricus</taxon>
    </lineage>
</organism>
<evidence type="ECO:0000313" key="10">
    <source>
        <dbReference type="Proteomes" id="UP000629468"/>
    </source>
</evidence>
<dbReference type="InterPro" id="IPR013149">
    <property type="entry name" value="ADH-like_C"/>
</dbReference>
<dbReference type="Gene3D" id="3.90.180.10">
    <property type="entry name" value="Medium-chain alcohol dehydrogenases, catalytic domain"/>
    <property type="match status" value="1"/>
</dbReference>
<keyword evidence="7" id="KW-0328">Glycosyltransferase</keyword>
<comment type="similarity">
    <text evidence="7">Belongs to the glycosyltransferase 28 family.</text>
</comment>
<dbReference type="PANTHER" id="PTHR11695">
    <property type="entry name" value="ALCOHOL DEHYDROGENASE RELATED"/>
    <property type="match status" value="1"/>
</dbReference>
<reference evidence="9 10" key="1">
    <citation type="journal article" name="Sci. Rep.">
        <title>Telomere-to-telomere assembled and centromere annotated genomes of the two main subspecies of the button mushroom Agaricus bisporus reveal especially polymorphic chromosome ends.</title>
        <authorList>
            <person name="Sonnenberg A.S.M."/>
            <person name="Sedaghat-Telgerd N."/>
            <person name="Lavrijssen B."/>
            <person name="Ohm R.A."/>
            <person name="Hendrickx P.M."/>
            <person name="Scholtmeijer K."/>
            <person name="Baars J.J.P."/>
            <person name="van Peer A."/>
        </authorList>
    </citation>
    <scope>NUCLEOTIDE SEQUENCE [LARGE SCALE GENOMIC DNA]</scope>
    <source>
        <strain evidence="9 10">H119_p4</strain>
    </source>
</reference>
<dbReference type="InterPro" id="IPR013154">
    <property type="entry name" value="ADH-like_N"/>
</dbReference>
<evidence type="ECO:0000256" key="6">
    <source>
        <dbReference type="ARBA" id="ARBA00048184"/>
    </source>
</evidence>
<dbReference type="CDD" id="cd08267">
    <property type="entry name" value="MDR1"/>
    <property type="match status" value="1"/>
</dbReference>
<dbReference type="PANTHER" id="PTHR11695:SF294">
    <property type="entry name" value="RETICULON-4-INTERACTING PROTEIN 1, MITOCHONDRIAL"/>
    <property type="match status" value="1"/>
</dbReference>
<evidence type="ECO:0000256" key="5">
    <source>
        <dbReference type="ARBA" id="ARBA00032061"/>
    </source>
</evidence>
<name>A0A8H7F5M7_AGABI</name>
<dbReference type="AlphaFoldDB" id="A0A8H7F5M7"/>
<evidence type="ECO:0000256" key="7">
    <source>
        <dbReference type="RuleBase" id="RU362128"/>
    </source>
</evidence>
<accession>A0A8H7F5M7</accession>
<comment type="subunit">
    <text evidence="1 7">Heterodimer with ALG14 to form a functional enzyme.</text>
</comment>
<dbReference type="SMART" id="SM00829">
    <property type="entry name" value="PKS_ER"/>
    <property type="match status" value="1"/>
</dbReference>
<protein>
    <recommendedName>
        <fullName evidence="3 7">UDP-N-acetylglucosamine transferase subunit ALG13</fullName>
        <ecNumber evidence="2 7">2.4.1.141</ecNumber>
    </recommendedName>
    <alternativeName>
        <fullName evidence="5 7">Asparagine-linked glycosylation protein 13</fullName>
    </alternativeName>
</protein>
<dbReference type="Proteomes" id="UP000629468">
    <property type="component" value="Unassembled WGS sequence"/>
</dbReference>
<dbReference type="GO" id="GO:0005783">
    <property type="term" value="C:endoplasmic reticulum"/>
    <property type="evidence" value="ECO:0007669"/>
    <property type="project" value="UniProtKB-SubCell"/>
</dbReference>
<evidence type="ECO:0000313" key="9">
    <source>
        <dbReference type="EMBL" id="KAF7777812.1"/>
    </source>
</evidence>
<keyword evidence="7" id="KW-0808">Transferase</keyword>
<comment type="catalytic activity">
    <reaction evidence="6">
        <text>an N-acetyl-alpha-D-glucosaminyl-diphospho-di-trans,poly-cis-dolichol + UDP-N-acetyl-alpha-D-glucosamine = an N,N'-diacetylchitobiosyl-diphospho-di-trans,poly-cis-dolichol + UDP + H(+)</text>
        <dbReference type="Rhea" id="RHEA:23380"/>
        <dbReference type="Rhea" id="RHEA-COMP:19507"/>
        <dbReference type="Rhea" id="RHEA-COMP:19510"/>
        <dbReference type="ChEBI" id="CHEBI:15378"/>
        <dbReference type="ChEBI" id="CHEBI:57269"/>
        <dbReference type="ChEBI" id="CHEBI:57705"/>
        <dbReference type="ChEBI" id="CHEBI:58223"/>
        <dbReference type="ChEBI" id="CHEBI:58427"/>
        <dbReference type="EC" id="2.4.1.141"/>
    </reaction>
</comment>
<dbReference type="InterPro" id="IPR036291">
    <property type="entry name" value="NAD(P)-bd_dom_sf"/>
</dbReference>
<dbReference type="GO" id="GO:0005739">
    <property type="term" value="C:mitochondrion"/>
    <property type="evidence" value="ECO:0007669"/>
    <property type="project" value="TreeGrafter"/>
</dbReference>
<dbReference type="GO" id="GO:0016491">
    <property type="term" value="F:oxidoreductase activity"/>
    <property type="evidence" value="ECO:0007669"/>
    <property type="project" value="InterPro"/>
</dbReference>
<dbReference type="SUPFAM" id="SSF50129">
    <property type="entry name" value="GroES-like"/>
    <property type="match status" value="1"/>
</dbReference>
<dbReference type="SUPFAM" id="SSF51735">
    <property type="entry name" value="NAD(P)-binding Rossmann-fold domains"/>
    <property type="match status" value="1"/>
</dbReference>
<dbReference type="GO" id="GO:0004577">
    <property type="term" value="F:N-acetylglucosaminyldiphosphodolichol N-acetylglucosaminyltransferase activity"/>
    <property type="evidence" value="ECO:0007669"/>
    <property type="project" value="UniProtKB-EC"/>
</dbReference>
<dbReference type="Pfam" id="PF08240">
    <property type="entry name" value="ADH_N"/>
    <property type="match status" value="1"/>
</dbReference>
<dbReference type="SUPFAM" id="SSF53756">
    <property type="entry name" value="UDP-Glycosyltransferase/glycogen phosphorylase"/>
    <property type="match status" value="1"/>
</dbReference>
<dbReference type="Gene3D" id="3.40.50.720">
    <property type="entry name" value="NAD(P)-binding Rossmann-like Domain"/>
    <property type="match status" value="1"/>
</dbReference>
<gene>
    <name evidence="7" type="primary">ALG13</name>
    <name evidence="9" type="ORF">Agabi119p4_3884</name>
</gene>
<dbReference type="Gene3D" id="3.40.50.2000">
    <property type="entry name" value="Glycogen Phosphorylase B"/>
    <property type="match status" value="1"/>
</dbReference>
<dbReference type="InterPro" id="IPR011032">
    <property type="entry name" value="GroES-like_sf"/>
</dbReference>
<evidence type="ECO:0000256" key="2">
    <source>
        <dbReference type="ARBA" id="ARBA00012614"/>
    </source>
</evidence>
<keyword evidence="7" id="KW-0256">Endoplasmic reticulum</keyword>
<dbReference type="Pfam" id="PF00107">
    <property type="entry name" value="ADH_zinc_N"/>
    <property type="match status" value="1"/>
</dbReference>
<comment type="function">
    <text evidence="4 7">Involved in protein N-glycosylation. Essential for the second step of the dolichol-linked oligosaccharide pathway.</text>
</comment>
<dbReference type="InterPro" id="IPR020843">
    <property type="entry name" value="ER"/>
</dbReference>